<feature type="region of interest" description="Disordered" evidence="1">
    <location>
        <begin position="653"/>
        <end position="733"/>
    </location>
</feature>
<dbReference type="EMBL" id="JBANRG010000016">
    <property type="protein sequence ID" value="KAK7459538.1"/>
    <property type="molecule type" value="Genomic_DNA"/>
</dbReference>
<feature type="transmembrane region" description="Helical" evidence="2">
    <location>
        <begin position="301"/>
        <end position="321"/>
    </location>
</feature>
<feature type="transmembrane region" description="Helical" evidence="2">
    <location>
        <begin position="518"/>
        <end position="538"/>
    </location>
</feature>
<evidence type="ECO:0000256" key="1">
    <source>
        <dbReference type="SAM" id="MobiDB-lite"/>
    </source>
</evidence>
<keyword evidence="2" id="KW-0812">Transmembrane</keyword>
<feature type="compositionally biased region" description="Polar residues" evidence="1">
    <location>
        <begin position="26"/>
        <end position="74"/>
    </location>
</feature>
<evidence type="ECO:0000313" key="4">
    <source>
        <dbReference type="Proteomes" id="UP001498398"/>
    </source>
</evidence>
<feature type="transmembrane region" description="Helical" evidence="2">
    <location>
        <begin position="574"/>
        <end position="601"/>
    </location>
</feature>
<feature type="region of interest" description="Disordered" evidence="1">
    <location>
        <begin position="125"/>
        <end position="202"/>
    </location>
</feature>
<accession>A0ABR1JEM7</accession>
<feature type="compositionally biased region" description="Basic and acidic residues" evidence="1">
    <location>
        <begin position="135"/>
        <end position="149"/>
    </location>
</feature>
<evidence type="ECO:0000313" key="3">
    <source>
        <dbReference type="EMBL" id="KAK7459538.1"/>
    </source>
</evidence>
<keyword evidence="2" id="KW-0472">Membrane</keyword>
<reference evidence="3 4" key="1">
    <citation type="submission" date="2024-01" db="EMBL/GenBank/DDBJ databases">
        <title>A draft genome for the cacao thread blight pathogen Marasmiellus scandens.</title>
        <authorList>
            <person name="Baruah I.K."/>
            <person name="Leung J."/>
            <person name="Bukari Y."/>
            <person name="Amoako-Attah I."/>
            <person name="Meinhardt L.W."/>
            <person name="Bailey B.A."/>
            <person name="Cohen S.P."/>
        </authorList>
    </citation>
    <scope>NUCLEOTIDE SEQUENCE [LARGE SCALE GENOMIC DNA]</scope>
    <source>
        <strain evidence="3 4">GH-19</strain>
    </source>
</reference>
<organism evidence="3 4">
    <name type="scientific">Marasmiellus scandens</name>
    <dbReference type="NCBI Taxonomy" id="2682957"/>
    <lineage>
        <taxon>Eukaryota</taxon>
        <taxon>Fungi</taxon>
        <taxon>Dikarya</taxon>
        <taxon>Basidiomycota</taxon>
        <taxon>Agaricomycotina</taxon>
        <taxon>Agaricomycetes</taxon>
        <taxon>Agaricomycetidae</taxon>
        <taxon>Agaricales</taxon>
        <taxon>Marasmiineae</taxon>
        <taxon>Omphalotaceae</taxon>
        <taxon>Marasmiellus</taxon>
    </lineage>
</organism>
<feature type="transmembrane region" description="Helical" evidence="2">
    <location>
        <begin position="488"/>
        <end position="506"/>
    </location>
</feature>
<keyword evidence="2" id="KW-1133">Transmembrane helix</keyword>
<keyword evidence="4" id="KW-1185">Reference proteome</keyword>
<evidence type="ECO:0000256" key="2">
    <source>
        <dbReference type="SAM" id="Phobius"/>
    </source>
</evidence>
<feature type="compositionally biased region" description="Low complexity" evidence="1">
    <location>
        <begin position="361"/>
        <end position="385"/>
    </location>
</feature>
<feature type="compositionally biased region" description="Gly residues" evidence="1">
    <location>
        <begin position="657"/>
        <end position="669"/>
    </location>
</feature>
<sequence>MNQSSEENQDVPSVSIEQPESVPFPSLSQTAQQLETSTVPQSTTSPDSNVSASSPLTSSDKLSALPQSMTTPNLNRGGRSPHSPRFRSSLDASKSWPNIPNMDAFGMSPSLNAASNAWSNTISGGRVRATASEGSLERETGRRSLDSDRGSLPTMHSVRNAFQRLHRGSDPASPPTHLRTSDHHRDTPDAISRSASQSRAASPLRILQQWSAGLHRTNTHHDETDPFIPVNPFQFNFRFRLPSFSFSKSTSKPTKESQQPIVVEELPVFHVTTDTNDANLRDSRGNFCYDFARRIEETKNYLSETLTTLFLAIYLHLLLRLPSMYFSRVSRIFEDAEVSKPDIQRMIDTCRGGSRFMAHGNTNTNANANTNNINTHHPNTNIHTNRSNSRTDRPANSNLASSFTAANLAAAGISIASPVGGTQGQPQAHTHTQMHLSPAAAASVVDIDSVPMLPLPEEWTNQLVSPALMRFKLSWEAFVDSLMREWKTLNVVSALLLSAILTMFQVPDMATDPLTRTAALLSLICAIMSLSYGCMYIVRFGTMRSMYRASRWAETSPTPYQEAHKTKTLLWWNIWILLAMPAVWMSWSMIFFISSIISYVWRTGSILDPQEREGLSLKAVLGPRIAITGLFVLGMGYFVLIVKTLKAYGDDEKGRRVGVGGGGSGGAVHGRGTYPSHDHGTHRSGVEDINMNSIWEQRGRERERSMTSRKGRRSASLTRSPRRKSHDDHGRRMDFRERVNSLGHSQGHHYRKLFGLGFMGVGVGDGRVHDDGPGSSVSGVDGVDLEKGLPGNNG</sequence>
<feature type="compositionally biased region" description="Basic and acidic residues" evidence="1">
    <location>
        <begin position="676"/>
        <end position="686"/>
    </location>
</feature>
<feature type="transmembrane region" description="Helical" evidence="2">
    <location>
        <begin position="621"/>
        <end position="642"/>
    </location>
</feature>
<feature type="region of interest" description="Disordered" evidence="1">
    <location>
        <begin position="767"/>
        <end position="794"/>
    </location>
</feature>
<feature type="region of interest" description="Disordered" evidence="1">
    <location>
        <begin position="361"/>
        <end position="397"/>
    </location>
</feature>
<feature type="compositionally biased region" description="Low complexity" evidence="1">
    <location>
        <begin position="190"/>
        <end position="202"/>
    </location>
</feature>
<feature type="compositionally biased region" description="Basic and acidic residues" evidence="1">
    <location>
        <begin position="697"/>
        <end position="706"/>
    </location>
</feature>
<feature type="compositionally biased region" description="Polar residues" evidence="1">
    <location>
        <begin position="1"/>
        <end position="18"/>
    </location>
</feature>
<protein>
    <submittedName>
        <fullName evidence="3">Uncharacterized protein</fullName>
    </submittedName>
</protein>
<gene>
    <name evidence="3" type="ORF">VKT23_009521</name>
</gene>
<feature type="compositionally biased region" description="Basic and acidic residues" evidence="1">
    <location>
        <begin position="179"/>
        <end position="188"/>
    </location>
</feature>
<feature type="compositionally biased region" description="Low complexity" evidence="1">
    <location>
        <begin position="773"/>
        <end position="782"/>
    </location>
</feature>
<comment type="caution">
    <text evidence="3">The sequence shown here is derived from an EMBL/GenBank/DDBJ whole genome shotgun (WGS) entry which is preliminary data.</text>
</comment>
<name>A0ABR1JEM7_9AGAR</name>
<proteinExistence type="predicted"/>
<feature type="region of interest" description="Disordered" evidence="1">
    <location>
        <begin position="1"/>
        <end position="94"/>
    </location>
</feature>
<dbReference type="Proteomes" id="UP001498398">
    <property type="component" value="Unassembled WGS sequence"/>
</dbReference>